<dbReference type="NCBIfam" id="TIGR00179">
    <property type="entry name" value="murB"/>
    <property type="match status" value="1"/>
</dbReference>
<dbReference type="SUPFAM" id="SSF56176">
    <property type="entry name" value="FAD-binding/transporter-associated domain-like"/>
    <property type="match status" value="1"/>
</dbReference>
<evidence type="ECO:0000256" key="17">
    <source>
        <dbReference type="HAMAP-Rule" id="MF_00037"/>
    </source>
</evidence>
<keyword evidence="6 17" id="KW-0963">Cytoplasm</keyword>
<dbReference type="KEGG" id="aser:Asera_06680"/>
<dbReference type="NCBIfam" id="NF010478">
    <property type="entry name" value="PRK13903.1"/>
    <property type="match status" value="1"/>
</dbReference>
<comment type="cofactor">
    <cofactor evidence="1 17">
        <name>FAD</name>
        <dbReference type="ChEBI" id="CHEBI:57692"/>
    </cofactor>
</comment>
<keyword evidence="7 17" id="KW-0132">Cell division</keyword>
<evidence type="ECO:0000313" key="19">
    <source>
        <dbReference type="EMBL" id="BCJ26560.1"/>
    </source>
</evidence>
<keyword evidence="10 17" id="KW-0521">NADP</keyword>
<keyword evidence="9 17" id="KW-0274">FAD</keyword>
<keyword evidence="12 17" id="KW-0573">Peptidoglycan synthesis</keyword>
<dbReference type="GO" id="GO:0009252">
    <property type="term" value="P:peptidoglycan biosynthetic process"/>
    <property type="evidence" value="ECO:0007669"/>
    <property type="project" value="UniProtKB-UniRule"/>
</dbReference>
<dbReference type="EC" id="1.3.1.98" evidence="17"/>
<comment type="similarity">
    <text evidence="5 17">Belongs to the MurB family.</text>
</comment>
<dbReference type="InterPro" id="IPR016166">
    <property type="entry name" value="FAD-bd_PCMH"/>
</dbReference>
<evidence type="ECO:0000259" key="18">
    <source>
        <dbReference type="PROSITE" id="PS51387"/>
    </source>
</evidence>
<evidence type="ECO:0000256" key="13">
    <source>
        <dbReference type="ARBA" id="ARBA00023002"/>
    </source>
</evidence>
<comment type="pathway">
    <text evidence="4 17">Cell wall biogenesis; peptidoglycan biosynthesis.</text>
</comment>
<dbReference type="InterPro" id="IPR003170">
    <property type="entry name" value="MurB"/>
</dbReference>
<dbReference type="Proteomes" id="UP000680750">
    <property type="component" value="Chromosome"/>
</dbReference>
<dbReference type="InterPro" id="IPR036318">
    <property type="entry name" value="FAD-bd_PCMH-like_sf"/>
</dbReference>
<evidence type="ECO:0000256" key="5">
    <source>
        <dbReference type="ARBA" id="ARBA00010485"/>
    </source>
</evidence>
<sequence>MQDVSQEFLGRYTTLGLGGPAQRVVEVTNSDEIVAAVRAGDATGEPLLLLGGGSNVVIADEGFPGTVVLLRTGGDGLGFGRGGDGRVAVTVPAGMDWDAVVEATVAQGWSGIECLSGIPGAAGATPIQNVGAYGQEVSHTIVEVTVYDRVEQRTAAMRADDCAFGYRTSLFKGNDRWVVLSVAFVLHEGGESEPIRYEQLARALGVEVGDRVPLPLVRDAVLELRRSKGMVLDPADPDTRSAGSFFTNPILSADEFAALSARCADLLGADVPVPSWPESGDRVKVPAAWLIERAGFTKGYGPGPVRISTKHTLALTNADHGTTAELLDLAREIAAGVHKTFGVSLHPEPVLVNTSLGTSMR</sequence>
<dbReference type="GO" id="GO:0051301">
    <property type="term" value="P:cell division"/>
    <property type="evidence" value="ECO:0007669"/>
    <property type="project" value="UniProtKB-KW"/>
</dbReference>
<evidence type="ECO:0000256" key="10">
    <source>
        <dbReference type="ARBA" id="ARBA00022857"/>
    </source>
</evidence>
<evidence type="ECO:0000256" key="1">
    <source>
        <dbReference type="ARBA" id="ARBA00001974"/>
    </source>
</evidence>
<comment type="catalytic activity">
    <reaction evidence="16 17">
        <text>UDP-N-acetyl-alpha-D-muramate + NADP(+) = UDP-N-acetyl-3-O-(1-carboxyvinyl)-alpha-D-glucosamine + NADPH + H(+)</text>
        <dbReference type="Rhea" id="RHEA:12248"/>
        <dbReference type="ChEBI" id="CHEBI:15378"/>
        <dbReference type="ChEBI" id="CHEBI:57783"/>
        <dbReference type="ChEBI" id="CHEBI:58349"/>
        <dbReference type="ChEBI" id="CHEBI:68483"/>
        <dbReference type="ChEBI" id="CHEBI:70757"/>
        <dbReference type="EC" id="1.3.1.98"/>
    </reaction>
</comment>
<dbReference type="SUPFAM" id="SSF56194">
    <property type="entry name" value="Uridine diphospho-N-Acetylenolpyruvylglucosamine reductase, MurB, C-terminal domain"/>
    <property type="match status" value="1"/>
</dbReference>
<organism evidence="19 20">
    <name type="scientific">Actinocatenispora sera</name>
    <dbReference type="NCBI Taxonomy" id="390989"/>
    <lineage>
        <taxon>Bacteria</taxon>
        <taxon>Bacillati</taxon>
        <taxon>Actinomycetota</taxon>
        <taxon>Actinomycetes</taxon>
        <taxon>Micromonosporales</taxon>
        <taxon>Micromonosporaceae</taxon>
        <taxon>Actinocatenispora</taxon>
    </lineage>
</organism>
<name>A0A810KTU3_9ACTN</name>
<evidence type="ECO:0000256" key="16">
    <source>
        <dbReference type="ARBA" id="ARBA00048914"/>
    </source>
</evidence>
<keyword evidence="11 17" id="KW-0133">Cell shape</keyword>
<dbReference type="InterPro" id="IPR016169">
    <property type="entry name" value="FAD-bd_PCMH_sub2"/>
</dbReference>
<keyword evidence="13 17" id="KW-0560">Oxidoreductase</keyword>
<dbReference type="InterPro" id="IPR016167">
    <property type="entry name" value="FAD-bd_PCMH_sub1"/>
</dbReference>
<dbReference type="InterPro" id="IPR006094">
    <property type="entry name" value="Oxid_FAD_bind_N"/>
</dbReference>
<dbReference type="EMBL" id="AP023354">
    <property type="protein sequence ID" value="BCJ26560.1"/>
    <property type="molecule type" value="Genomic_DNA"/>
</dbReference>
<accession>A0A810KTU3</accession>
<keyword evidence="20" id="KW-1185">Reference proteome</keyword>
<reference evidence="19" key="1">
    <citation type="submission" date="2020-08" db="EMBL/GenBank/DDBJ databases">
        <title>Whole genome shotgun sequence of Actinocatenispora sera NBRC 101916.</title>
        <authorList>
            <person name="Komaki H."/>
            <person name="Tamura T."/>
        </authorList>
    </citation>
    <scope>NUCLEOTIDE SEQUENCE</scope>
    <source>
        <strain evidence="19">NBRC 101916</strain>
    </source>
</reference>
<evidence type="ECO:0000256" key="15">
    <source>
        <dbReference type="ARBA" id="ARBA00023316"/>
    </source>
</evidence>
<evidence type="ECO:0000256" key="12">
    <source>
        <dbReference type="ARBA" id="ARBA00022984"/>
    </source>
</evidence>
<dbReference type="AlphaFoldDB" id="A0A810KTU3"/>
<dbReference type="UniPathway" id="UPA00219"/>
<feature type="active site" description="Proton donor" evidence="17">
    <location>
        <position position="244"/>
    </location>
</feature>
<comment type="function">
    <text evidence="2 17">Cell wall formation.</text>
</comment>
<dbReference type="InterPro" id="IPR011601">
    <property type="entry name" value="MurB_C"/>
</dbReference>
<dbReference type="GO" id="GO:0008360">
    <property type="term" value="P:regulation of cell shape"/>
    <property type="evidence" value="ECO:0007669"/>
    <property type="project" value="UniProtKB-KW"/>
</dbReference>
<dbReference type="GO" id="GO:0071949">
    <property type="term" value="F:FAD binding"/>
    <property type="evidence" value="ECO:0007669"/>
    <property type="project" value="InterPro"/>
</dbReference>
<dbReference type="PANTHER" id="PTHR21071:SF4">
    <property type="entry name" value="UDP-N-ACETYLENOLPYRUVOYLGLUCOSAMINE REDUCTASE"/>
    <property type="match status" value="1"/>
</dbReference>
<evidence type="ECO:0000256" key="11">
    <source>
        <dbReference type="ARBA" id="ARBA00022960"/>
    </source>
</evidence>
<proteinExistence type="inferred from homology"/>
<dbReference type="GO" id="GO:0005829">
    <property type="term" value="C:cytosol"/>
    <property type="evidence" value="ECO:0007669"/>
    <property type="project" value="TreeGrafter"/>
</dbReference>
<dbReference type="Gene3D" id="3.30.43.10">
    <property type="entry name" value="Uridine Diphospho-n-acetylenolpyruvylglucosamine Reductase, domain 2"/>
    <property type="match status" value="1"/>
</dbReference>
<protein>
    <recommendedName>
        <fullName evidence="17">UDP-N-acetylenolpyruvoylglucosamine reductase</fullName>
        <ecNumber evidence="17">1.3.1.98</ecNumber>
    </recommendedName>
    <alternativeName>
        <fullName evidence="17">UDP-N-acetylmuramate dehydrogenase</fullName>
    </alternativeName>
</protein>
<evidence type="ECO:0000313" key="20">
    <source>
        <dbReference type="Proteomes" id="UP000680750"/>
    </source>
</evidence>
<dbReference type="RefSeq" id="WP_035298581.1">
    <property type="nucleotide sequence ID" value="NZ_AP023354.1"/>
</dbReference>
<dbReference type="GO" id="GO:0071555">
    <property type="term" value="P:cell wall organization"/>
    <property type="evidence" value="ECO:0007669"/>
    <property type="project" value="UniProtKB-KW"/>
</dbReference>
<gene>
    <name evidence="17 19" type="primary">murB</name>
    <name evidence="19" type="ORF">Asera_06680</name>
</gene>
<feature type="active site" evidence="17">
    <location>
        <position position="167"/>
    </location>
</feature>
<evidence type="ECO:0000256" key="8">
    <source>
        <dbReference type="ARBA" id="ARBA00022630"/>
    </source>
</evidence>
<keyword evidence="15 17" id="KW-0961">Cell wall biogenesis/degradation</keyword>
<keyword evidence="8 17" id="KW-0285">Flavoprotein</keyword>
<evidence type="ECO:0000256" key="9">
    <source>
        <dbReference type="ARBA" id="ARBA00022827"/>
    </source>
</evidence>
<evidence type="ECO:0000256" key="3">
    <source>
        <dbReference type="ARBA" id="ARBA00004496"/>
    </source>
</evidence>
<keyword evidence="14 17" id="KW-0131">Cell cycle</keyword>
<dbReference type="PROSITE" id="PS51387">
    <property type="entry name" value="FAD_PCMH"/>
    <property type="match status" value="1"/>
</dbReference>
<dbReference type="Gene3D" id="3.30.465.10">
    <property type="match status" value="1"/>
</dbReference>
<evidence type="ECO:0000256" key="14">
    <source>
        <dbReference type="ARBA" id="ARBA00023306"/>
    </source>
</evidence>
<dbReference type="Gene3D" id="3.90.78.10">
    <property type="entry name" value="UDP-N-acetylenolpyruvoylglucosamine reductase, C-terminal domain"/>
    <property type="match status" value="1"/>
</dbReference>
<dbReference type="HAMAP" id="MF_00037">
    <property type="entry name" value="MurB"/>
    <property type="match status" value="1"/>
</dbReference>
<dbReference type="GO" id="GO:0008762">
    <property type="term" value="F:UDP-N-acetylmuramate dehydrogenase activity"/>
    <property type="evidence" value="ECO:0007669"/>
    <property type="project" value="UniProtKB-UniRule"/>
</dbReference>
<dbReference type="Pfam" id="PF02873">
    <property type="entry name" value="MurB_C"/>
    <property type="match status" value="1"/>
</dbReference>
<feature type="active site" evidence="17">
    <location>
        <position position="348"/>
    </location>
</feature>
<feature type="domain" description="FAD-binding PCMH-type" evidence="18">
    <location>
        <begin position="17"/>
        <end position="227"/>
    </location>
</feature>
<dbReference type="PANTHER" id="PTHR21071">
    <property type="entry name" value="UDP-N-ACETYLENOLPYRUVOYLGLUCOSAMINE REDUCTASE"/>
    <property type="match status" value="1"/>
</dbReference>
<evidence type="ECO:0000256" key="2">
    <source>
        <dbReference type="ARBA" id="ARBA00003921"/>
    </source>
</evidence>
<dbReference type="OrthoDB" id="9804753at2"/>
<comment type="subcellular location">
    <subcellularLocation>
        <location evidence="3 17">Cytoplasm</location>
    </subcellularLocation>
</comment>
<evidence type="ECO:0000256" key="7">
    <source>
        <dbReference type="ARBA" id="ARBA00022618"/>
    </source>
</evidence>
<dbReference type="Pfam" id="PF01565">
    <property type="entry name" value="FAD_binding_4"/>
    <property type="match status" value="1"/>
</dbReference>
<dbReference type="InterPro" id="IPR036635">
    <property type="entry name" value="MurB_C_sf"/>
</dbReference>
<evidence type="ECO:0000256" key="4">
    <source>
        <dbReference type="ARBA" id="ARBA00004752"/>
    </source>
</evidence>
<evidence type="ECO:0000256" key="6">
    <source>
        <dbReference type="ARBA" id="ARBA00022490"/>
    </source>
</evidence>